<dbReference type="Gene3D" id="3.10.560.10">
    <property type="entry name" value="Outer membrane lipoprotein wza domain like"/>
    <property type="match status" value="1"/>
</dbReference>
<protein>
    <recommendedName>
        <fullName evidence="2">Soluble ligand binding domain-containing protein</fullName>
    </recommendedName>
</protein>
<reference evidence="3" key="1">
    <citation type="journal article" date="2020" name="mSystems">
        <title>Genome- and Community-Level Interaction Insights into Carbon Utilization and Element Cycling Functions of Hydrothermarchaeota in Hydrothermal Sediment.</title>
        <authorList>
            <person name="Zhou Z."/>
            <person name="Liu Y."/>
            <person name="Xu W."/>
            <person name="Pan J."/>
            <person name="Luo Z.H."/>
            <person name="Li M."/>
        </authorList>
    </citation>
    <scope>NUCLEOTIDE SEQUENCE [LARGE SCALE GENOMIC DNA]</scope>
    <source>
        <strain evidence="3">SpSt-464</strain>
    </source>
</reference>
<dbReference type="EMBL" id="DSTT01000003">
    <property type="protein sequence ID" value="HFK23637.1"/>
    <property type="molecule type" value="Genomic_DNA"/>
</dbReference>
<dbReference type="AlphaFoldDB" id="A0A7C3N5F9"/>
<dbReference type="InterPro" id="IPR019554">
    <property type="entry name" value="Soluble_ligand-bd"/>
</dbReference>
<organism evidence="3">
    <name type="scientific">candidate division WOR-3 bacterium</name>
    <dbReference type="NCBI Taxonomy" id="2052148"/>
    <lineage>
        <taxon>Bacteria</taxon>
        <taxon>Bacteria division WOR-3</taxon>
    </lineage>
</organism>
<comment type="caution">
    <text evidence="3">The sequence shown here is derived from an EMBL/GenBank/DDBJ whole genome shotgun (WGS) entry which is preliminary data.</text>
</comment>
<evidence type="ECO:0000256" key="1">
    <source>
        <dbReference type="SAM" id="Phobius"/>
    </source>
</evidence>
<keyword evidence="1" id="KW-0472">Membrane</keyword>
<keyword evidence="1" id="KW-1133">Transmembrane helix</keyword>
<feature type="transmembrane region" description="Helical" evidence="1">
    <location>
        <begin position="129"/>
        <end position="146"/>
    </location>
</feature>
<name>A0A7C3N5F9_UNCW3</name>
<keyword evidence="1" id="KW-0812">Transmembrane</keyword>
<dbReference type="Pfam" id="PF10531">
    <property type="entry name" value="SLBB"/>
    <property type="match status" value="1"/>
</dbReference>
<accession>A0A7C3N5F9</accession>
<sequence length="148" mass="16848">MKKFLIIILLIFSISIFSQDFKSYYYSQNEENVLMIRVNVWGYVNNPTSFLVPDGTDLITAISYAGGPKENANLNGVVVIHSDGSREICDLAKFKNENSRKHNPILKPGDTVRVGGDFIYHLTRYLRDIYNVAVIANTVFILYTYISK</sequence>
<feature type="domain" description="Soluble ligand binding" evidence="2">
    <location>
        <begin position="38"/>
        <end position="85"/>
    </location>
</feature>
<evidence type="ECO:0000259" key="2">
    <source>
        <dbReference type="Pfam" id="PF10531"/>
    </source>
</evidence>
<proteinExistence type="predicted"/>
<evidence type="ECO:0000313" key="3">
    <source>
        <dbReference type="EMBL" id="HFK23637.1"/>
    </source>
</evidence>
<gene>
    <name evidence="3" type="ORF">ENS15_03175</name>
</gene>